<evidence type="ECO:0000256" key="4">
    <source>
        <dbReference type="ARBA" id="ARBA00022737"/>
    </source>
</evidence>
<dbReference type="PANTHER" id="PTHR10527">
    <property type="entry name" value="IMPORTIN BETA"/>
    <property type="match status" value="1"/>
</dbReference>
<evidence type="ECO:0000256" key="2">
    <source>
        <dbReference type="ARBA" id="ARBA00022448"/>
    </source>
</evidence>
<dbReference type="AlphaFoldDB" id="A0A9D5AGE5"/>
<accession>A0A9D5AGE5</accession>
<gene>
    <name evidence="6" type="ORF">KIW84_056013</name>
</gene>
<dbReference type="InterPro" id="IPR040122">
    <property type="entry name" value="Importin_beta"/>
</dbReference>
<dbReference type="Gene3D" id="1.25.10.10">
    <property type="entry name" value="Leucine-rich Repeat Variant"/>
    <property type="match status" value="1"/>
</dbReference>
<dbReference type="EMBL" id="JAMSHJ010000005">
    <property type="protein sequence ID" value="KAI5410707.1"/>
    <property type="molecule type" value="Genomic_DNA"/>
</dbReference>
<evidence type="ECO:0000313" key="7">
    <source>
        <dbReference type="Proteomes" id="UP001058974"/>
    </source>
</evidence>
<dbReference type="SUPFAM" id="SSF48371">
    <property type="entry name" value="ARM repeat"/>
    <property type="match status" value="1"/>
</dbReference>
<dbReference type="GO" id="GO:0006606">
    <property type="term" value="P:protein import into nucleus"/>
    <property type="evidence" value="ECO:0007669"/>
    <property type="project" value="InterPro"/>
</dbReference>
<dbReference type="InterPro" id="IPR016024">
    <property type="entry name" value="ARM-type_fold"/>
</dbReference>
<keyword evidence="5" id="KW-0653">Protein transport</keyword>
<keyword evidence="4" id="KW-0677">Repeat</keyword>
<protein>
    <submittedName>
        <fullName evidence="6">Uncharacterized protein</fullName>
    </submittedName>
</protein>
<keyword evidence="3" id="KW-0963">Cytoplasm</keyword>
<dbReference type="Gramene" id="Psat05G0601300-T1">
    <property type="protein sequence ID" value="KAI5410707.1"/>
    <property type="gene ID" value="KIW84_056013"/>
</dbReference>
<dbReference type="InterPro" id="IPR011989">
    <property type="entry name" value="ARM-like"/>
</dbReference>
<evidence type="ECO:0000313" key="6">
    <source>
        <dbReference type="EMBL" id="KAI5410707.1"/>
    </source>
</evidence>
<dbReference type="Pfam" id="PF13513">
    <property type="entry name" value="HEAT_EZ"/>
    <property type="match status" value="1"/>
</dbReference>
<comment type="caution">
    <text evidence="6">The sequence shown here is derived from an EMBL/GenBank/DDBJ whole genome shotgun (WGS) entry which is preliminary data.</text>
</comment>
<name>A0A9D5AGE5_PEA</name>
<comment type="subcellular location">
    <subcellularLocation>
        <location evidence="1">Cytoplasm</location>
    </subcellularLocation>
</comment>
<dbReference type="Proteomes" id="UP001058974">
    <property type="component" value="Chromosome 5"/>
</dbReference>
<reference evidence="6 7" key="1">
    <citation type="journal article" date="2022" name="Nat. Genet.">
        <title>Improved pea reference genome and pan-genome highlight genomic features and evolutionary characteristics.</title>
        <authorList>
            <person name="Yang T."/>
            <person name="Liu R."/>
            <person name="Luo Y."/>
            <person name="Hu S."/>
            <person name="Wang D."/>
            <person name="Wang C."/>
            <person name="Pandey M.K."/>
            <person name="Ge S."/>
            <person name="Xu Q."/>
            <person name="Li N."/>
            <person name="Li G."/>
            <person name="Huang Y."/>
            <person name="Saxena R.K."/>
            <person name="Ji Y."/>
            <person name="Li M."/>
            <person name="Yan X."/>
            <person name="He Y."/>
            <person name="Liu Y."/>
            <person name="Wang X."/>
            <person name="Xiang C."/>
            <person name="Varshney R.K."/>
            <person name="Ding H."/>
            <person name="Gao S."/>
            <person name="Zong X."/>
        </authorList>
    </citation>
    <scope>NUCLEOTIDE SEQUENCE [LARGE SCALE GENOMIC DNA]</scope>
    <source>
        <strain evidence="6 7">cv. Zhongwan 6</strain>
    </source>
</reference>
<proteinExistence type="predicted"/>
<evidence type="ECO:0000256" key="5">
    <source>
        <dbReference type="ARBA" id="ARBA00022927"/>
    </source>
</evidence>
<sequence>MLQGHGKNLEQVVVMVLNSFPDQHPRGVLPALAAAMDDFQNPHVQAHAASAVLNFSENCTPDILTPYLDGIVSKLLVLLQNGKQMVQEGALTALASVVDSSQEHF</sequence>
<evidence type="ECO:0000256" key="1">
    <source>
        <dbReference type="ARBA" id="ARBA00004496"/>
    </source>
</evidence>
<keyword evidence="7" id="KW-1185">Reference proteome</keyword>
<evidence type="ECO:0000256" key="3">
    <source>
        <dbReference type="ARBA" id="ARBA00022490"/>
    </source>
</evidence>
<keyword evidence="2" id="KW-0813">Transport</keyword>
<dbReference type="GO" id="GO:0005737">
    <property type="term" value="C:cytoplasm"/>
    <property type="evidence" value="ECO:0007669"/>
    <property type="project" value="UniProtKB-SubCell"/>
</dbReference>
<organism evidence="6 7">
    <name type="scientific">Pisum sativum</name>
    <name type="common">Garden pea</name>
    <name type="synonym">Lathyrus oleraceus</name>
    <dbReference type="NCBI Taxonomy" id="3888"/>
    <lineage>
        <taxon>Eukaryota</taxon>
        <taxon>Viridiplantae</taxon>
        <taxon>Streptophyta</taxon>
        <taxon>Embryophyta</taxon>
        <taxon>Tracheophyta</taxon>
        <taxon>Spermatophyta</taxon>
        <taxon>Magnoliopsida</taxon>
        <taxon>eudicotyledons</taxon>
        <taxon>Gunneridae</taxon>
        <taxon>Pentapetalae</taxon>
        <taxon>rosids</taxon>
        <taxon>fabids</taxon>
        <taxon>Fabales</taxon>
        <taxon>Fabaceae</taxon>
        <taxon>Papilionoideae</taxon>
        <taxon>50 kb inversion clade</taxon>
        <taxon>NPAAA clade</taxon>
        <taxon>Hologalegina</taxon>
        <taxon>IRL clade</taxon>
        <taxon>Fabeae</taxon>
        <taxon>Lathyrus</taxon>
    </lineage>
</organism>